<evidence type="ECO:0000256" key="6">
    <source>
        <dbReference type="ARBA" id="ARBA00049348"/>
    </source>
</evidence>
<evidence type="ECO:0000256" key="2">
    <source>
        <dbReference type="ARBA" id="ARBA00022603"/>
    </source>
</evidence>
<dbReference type="NCBIfam" id="TIGR00589">
    <property type="entry name" value="ogt"/>
    <property type="match status" value="1"/>
</dbReference>
<dbReference type="PANTHER" id="PTHR10815">
    <property type="entry name" value="METHYLATED-DNA--PROTEIN-CYSTEINE METHYLTRANSFERASE"/>
    <property type="match status" value="1"/>
</dbReference>
<feature type="domain" description="Methylated-DNA-[protein]-cysteine S-methyltransferase DNA binding" evidence="8">
    <location>
        <begin position="24"/>
        <end position="98"/>
    </location>
</feature>
<protein>
    <submittedName>
        <fullName evidence="9">MGMT family protein</fullName>
    </submittedName>
</protein>
<evidence type="ECO:0000313" key="10">
    <source>
        <dbReference type="Proteomes" id="UP000605805"/>
    </source>
</evidence>
<evidence type="ECO:0000313" key="9">
    <source>
        <dbReference type="EMBL" id="HIP57600.1"/>
    </source>
</evidence>
<keyword evidence="4" id="KW-0227">DNA damage</keyword>
<name>A0A832YTQ3_9CREN</name>
<keyword evidence="7" id="KW-1133">Transmembrane helix</keyword>
<keyword evidence="3" id="KW-0808">Transferase</keyword>
<dbReference type="Gene3D" id="1.10.10.10">
    <property type="entry name" value="Winged helix-like DNA-binding domain superfamily/Winged helix DNA-binding domain"/>
    <property type="match status" value="1"/>
</dbReference>
<dbReference type="InterPro" id="IPR001497">
    <property type="entry name" value="MethylDNA_cys_MeTrfase_AS"/>
</dbReference>
<dbReference type="Proteomes" id="UP000605805">
    <property type="component" value="Unassembled WGS sequence"/>
</dbReference>
<organism evidence="9 10">
    <name type="scientific">Ignisphaera aggregans</name>
    <dbReference type="NCBI Taxonomy" id="334771"/>
    <lineage>
        <taxon>Archaea</taxon>
        <taxon>Thermoproteota</taxon>
        <taxon>Thermoprotei</taxon>
        <taxon>Desulfurococcales</taxon>
        <taxon>Desulfurococcaceae</taxon>
        <taxon>Ignisphaera</taxon>
    </lineage>
</organism>
<comment type="catalytic activity">
    <reaction evidence="6">
        <text>a 6-O-methyl-2'-deoxyguanosine in DNA + L-cysteinyl-[protein] = S-methyl-L-cysteinyl-[protein] + a 2'-deoxyguanosine in DNA</text>
        <dbReference type="Rhea" id="RHEA:24000"/>
        <dbReference type="Rhea" id="RHEA-COMP:10131"/>
        <dbReference type="Rhea" id="RHEA-COMP:10132"/>
        <dbReference type="Rhea" id="RHEA-COMP:11367"/>
        <dbReference type="Rhea" id="RHEA-COMP:11368"/>
        <dbReference type="ChEBI" id="CHEBI:29950"/>
        <dbReference type="ChEBI" id="CHEBI:82612"/>
        <dbReference type="ChEBI" id="CHEBI:85445"/>
        <dbReference type="ChEBI" id="CHEBI:85448"/>
        <dbReference type="EC" id="2.1.1.63"/>
    </reaction>
</comment>
<keyword evidence="7" id="KW-0812">Transmembrane</keyword>
<dbReference type="GO" id="GO:0032259">
    <property type="term" value="P:methylation"/>
    <property type="evidence" value="ECO:0007669"/>
    <property type="project" value="UniProtKB-KW"/>
</dbReference>
<dbReference type="CDD" id="cd06445">
    <property type="entry name" value="ATase"/>
    <property type="match status" value="1"/>
</dbReference>
<comment type="catalytic activity">
    <reaction evidence="1">
        <text>a 4-O-methyl-thymidine in DNA + L-cysteinyl-[protein] = a thymidine in DNA + S-methyl-L-cysteinyl-[protein]</text>
        <dbReference type="Rhea" id="RHEA:53428"/>
        <dbReference type="Rhea" id="RHEA-COMP:10131"/>
        <dbReference type="Rhea" id="RHEA-COMP:10132"/>
        <dbReference type="Rhea" id="RHEA-COMP:13555"/>
        <dbReference type="Rhea" id="RHEA-COMP:13556"/>
        <dbReference type="ChEBI" id="CHEBI:29950"/>
        <dbReference type="ChEBI" id="CHEBI:82612"/>
        <dbReference type="ChEBI" id="CHEBI:137386"/>
        <dbReference type="ChEBI" id="CHEBI:137387"/>
        <dbReference type="EC" id="2.1.1.63"/>
    </reaction>
</comment>
<evidence type="ECO:0000256" key="5">
    <source>
        <dbReference type="ARBA" id="ARBA00023204"/>
    </source>
</evidence>
<dbReference type="InterPro" id="IPR036388">
    <property type="entry name" value="WH-like_DNA-bd_sf"/>
</dbReference>
<dbReference type="EMBL" id="DQTV01000122">
    <property type="protein sequence ID" value="HIP57600.1"/>
    <property type="molecule type" value="Genomic_DNA"/>
</dbReference>
<keyword evidence="5" id="KW-0234">DNA repair</keyword>
<proteinExistence type="predicted"/>
<accession>A0A832YTQ3</accession>
<keyword evidence="2" id="KW-0489">Methyltransferase</keyword>
<reference evidence="9" key="1">
    <citation type="journal article" date="2020" name="ISME J.">
        <title>Gammaproteobacteria mediating utilization of methyl-, sulfur- and petroleum organic compounds in deep ocean hydrothermal plumes.</title>
        <authorList>
            <person name="Zhou Z."/>
            <person name="Liu Y."/>
            <person name="Pan J."/>
            <person name="Cron B.R."/>
            <person name="Toner B.M."/>
            <person name="Anantharaman K."/>
            <person name="Breier J.A."/>
            <person name="Dick G.J."/>
            <person name="Li M."/>
        </authorList>
    </citation>
    <scope>NUCLEOTIDE SEQUENCE</scope>
    <source>
        <strain evidence="9">SZUA-1435</strain>
    </source>
</reference>
<dbReference type="SUPFAM" id="SSF46767">
    <property type="entry name" value="Methylated DNA-protein cysteine methyltransferase, C-terminal domain"/>
    <property type="match status" value="1"/>
</dbReference>
<dbReference type="AlphaFoldDB" id="A0A832YTQ3"/>
<dbReference type="PANTHER" id="PTHR10815:SF13">
    <property type="entry name" value="METHYLATED-DNA--PROTEIN-CYSTEINE METHYLTRANSFERASE"/>
    <property type="match status" value="1"/>
</dbReference>
<evidence type="ECO:0000256" key="1">
    <source>
        <dbReference type="ARBA" id="ARBA00001286"/>
    </source>
</evidence>
<evidence type="ECO:0000259" key="8">
    <source>
        <dbReference type="Pfam" id="PF01035"/>
    </source>
</evidence>
<dbReference type="GO" id="GO:0003908">
    <property type="term" value="F:methylated-DNA-[protein]-cysteine S-methyltransferase activity"/>
    <property type="evidence" value="ECO:0007669"/>
    <property type="project" value="UniProtKB-EC"/>
</dbReference>
<dbReference type="GO" id="GO:0006281">
    <property type="term" value="P:DNA repair"/>
    <property type="evidence" value="ECO:0007669"/>
    <property type="project" value="UniProtKB-KW"/>
</dbReference>
<dbReference type="InterPro" id="IPR014048">
    <property type="entry name" value="MethylDNA_cys_MeTrfase_DNA-bd"/>
</dbReference>
<comment type="caution">
    <text evidence="9">The sequence shown here is derived from an EMBL/GenBank/DDBJ whole genome shotgun (WGS) entry which is preliminary data.</text>
</comment>
<gene>
    <name evidence="9" type="ORF">EYH02_06025</name>
</gene>
<evidence type="ECO:0000256" key="7">
    <source>
        <dbReference type="SAM" id="Phobius"/>
    </source>
</evidence>
<sequence>MLKENEIETAIRILREPRTRMDIVYLLLLLIPIGKVVSYSTLAHILKTTPRVIARYLAMNKYAPLIPCHRVVTKRGELGGYTPGGREMKRRLLRLEGVEVQQDRVPTHVYFDCQLKQLLT</sequence>
<feature type="transmembrane region" description="Helical" evidence="7">
    <location>
        <begin position="23"/>
        <end position="46"/>
    </location>
</feature>
<keyword evidence="7" id="KW-0472">Membrane</keyword>
<dbReference type="Pfam" id="PF01035">
    <property type="entry name" value="DNA_binding_1"/>
    <property type="match status" value="1"/>
</dbReference>
<dbReference type="PROSITE" id="PS00374">
    <property type="entry name" value="MGMT"/>
    <property type="match status" value="1"/>
</dbReference>
<evidence type="ECO:0000256" key="4">
    <source>
        <dbReference type="ARBA" id="ARBA00022763"/>
    </source>
</evidence>
<dbReference type="InterPro" id="IPR036217">
    <property type="entry name" value="MethylDNA_cys_MeTrfase_DNAb"/>
</dbReference>
<evidence type="ECO:0000256" key="3">
    <source>
        <dbReference type="ARBA" id="ARBA00022679"/>
    </source>
</evidence>